<gene>
    <name evidence="11" type="primary">naf1</name>
    <name evidence="11" type="ORF">CFIMG_007469RA00001</name>
</gene>
<keyword evidence="4" id="KW-0690">Ribosome biogenesis</keyword>
<evidence type="ECO:0000256" key="10">
    <source>
        <dbReference type="SAM" id="MobiDB-lite"/>
    </source>
</evidence>
<dbReference type="PANTHER" id="PTHR31633:SF1">
    <property type="entry name" value="H_ACA RIBONUCLEOPROTEIN COMPLEX NON-CORE SUBUNIT NAF1"/>
    <property type="match status" value="1"/>
</dbReference>
<feature type="compositionally biased region" description="Polar residues" evidence="10">
    <location>
        <begin position="537"/>
        <end position="550"/>
    </location>
</feature>
<dbReference type="AlphaFoldDB" id="A0A2C5XDW5"/>
<reference evidence="11 12" key="1">
    <citation type="journal article" date="2013" name="Fungal Biol.">
        <title>Analysis of microsatellite markers in the genome of the plant pathogen Ceratocystis fimbriata.</title>
        <authorList>
            <person name="Simpson M.C."/>
            <person name="Wilken P.M."/>
            <person name="Coetzee M.P."/>
            <person name="Wingfield M.J."/>
            <person name="Wingfield B.D."/>
        </authorList>
    </citation>
    <scope>NUCLEOTIDE SEQUENCE [LARGE SCALE GENOMIC DNA]</scope>
    <source>
        <strain evidence="11 12">CBS 114723</strain>
    </source>
</reference>
<accession>A0A2C5XDW5</accession>
<feature type="region of interest" description="Disordered" evidence="10">
    <location>
        <begin position="584"/>
        <end position="622"/>
    </location>
</feature>
<dbReference type="Gene3D" id="2.40.10.230">
    <property type="entry name" value="Probable tRNA pseudouridine synthase domain"/>
    <property type="match status" value="1"/>
</dbReference>
<dbReference type="OrthoDB" id="21550at2759"/>
<dbReference type="InterPro" id="IPR038664">
    <property type="entry name" value="Gar1/Naf1_Cbf5-bd_sf"/>
</dbReference>
<feature type="compositionally biased region" description="Acidic residues" evidence="10">
    <location>
        <begin position="175"/>
        <end position="189"/>
    </location>
</feature>
<feature type="region of interest" description="Disordered" evidence="10">
    <location>
        <begin position="373"/>
        <end position="567"/>
    </location>
</feature>
<feature type="region of interest" description="Disordered" evidence="10">
    <location>
        <begin position="64"/>
        <end position="234"/>
    </location>
</feature>
<dbReference type="InterPro" id="IPR007504">
    <property type="entry name" value="H/ACA_rnp_Gar1/Naf1"/>
</dbReference>
<evidence type="ECO:0000256" key="3">
    <source>
        <dbReference type="ARBA" id="ARBA00021438"/>
    </source>
</evidence>
<dbReference type="GO" id="GO:0000493">
    <property type="term" value="P:box H/ACA snoRNP assembly"/>
    <property type="evidence" value="ECO:0007669"/>
    <property type="project" value="InterPro"/>
</dbReference>
<keyword evidence="11" id="KW-0687">Ribonucleoprotein</keyword>
<feature type="compositionally biased region" description="Low complexity" evidence="10">
    <location>
        <begin position="601"/>
        <end position="622"/>
    </location>
</feature>
<dbReference type="GO" id="GO:0001522">
    <property type="term" value="P:pseudouridine synthesis"/>
    <property type="evidence" value="ECO:0007669"/>
    <property type="project" value="InterPro"/>
</dbReference>
<evidence type="ECO:0000313" key="12">
    <source>
        <dbReference type="Proteomes" id="UP000222788"/>
    </source>
</evidence>
<feature type="compositionally biased region" description="Pro residues" evidence="10">
    <location>
        <begin position="553"/>
        <end position="563"/>
    </location>
</feature>
<feature type="compositionally biased region" description="Low complexity" evidence="10">
    <location>
        <begin position="65"/>
        <end position="77"/>
    </location>
</feature>
<feature type="compositionally biased region" description="Basic and acidic residues" evidence="10">
    <location>
        <begin position="134"/>
        <end position="147"/>
    </location>
</feature>
<dbReference type="GO" id="GO:0005732">
    <property type="term" value="C:sno(s)RNA-containing ribonucleoprotein complex"/>
    <property type="evidence" value="ECO:0007669"/>
    <property type="project" value="InterPro"/>
</dbReference>
<dbReference type="GO" id="GO:0006364">
    <property type="term" value="P:rRNA processing"/>
    <property type="evidence" value="ECO:0007669"/>
    <property type="project" value="UniProtKB-KW"/>
</dbReference>
<dbReference type="GO" id="GO:0003723">
    <property type="term" value="F:RNA binding"/>
    <property type="evidence" value="ECO:0007669"/>
    <property type="project" value="UniProtKB-KW"/>
</dbReference>
<feature type="compositionally biased region" description="Gly residues" evidence="10">
    <location>
        <begin position="464"/>
        <end position="477"/>
    </location>
</feature>
<keyword evidence="12" id="KW-1185">Reference proteome</keyword>
<dbReference type="GO" id="GO:0005634">
    <property type="term" value="C:nucleus"/>
    <property type="evidence" value="ECO:0007669"/>
    <property type="project" value="UniProtKB-SubCell"/>
</dbReference>
<name>A0A2C5XDW5_9PEZI</name>
<comment type="caution">
    <text evidence="11">The sequence shown here is derived from an EMBL/GenBank/DDBJ whole genome shotgun (WGS) entry which is preliminary data.</text>
</comment>
<evidence type="ECO:0000256" key="2">
    <source>
        <dbReference type="ARBA" id="ARBA00009801"/>
    </source>
</evidence>
<organism evidence="11 12">
    <name type="scientific">Ceratocystis fimbriata CBS 114723</name>
    <dbReference type="NCBI Taxonomy" id="1035309"/>
    <lineage>
        <taxon>Eukaryota</taxon>
        <taxon>Fungi</taxon>
        <taxon>Dikarya</taxon>
        <taxon>Ascomycota</taxon>
        <taxon>Pezizomycotina</taxon>
        <taxon>Sordariomycetes</taxon>
        <taxon>Hypocreomycetidae</taxon>
        <taxon>Microascales</taxon>
        <taxon>Ceratocystidaceae</taxon>
        <taxon>Ceratocystis</taxon>
    </lineage>
</organism>
<feature type="region of interest" description="Disordered" evidence="10">
    <location>
        <begin position="1"/>
        <end position="46"/>
    </location>
</feature>
<evidence type="ECO:0000256" key="7">
    <source>
        <dbReference type="ARBA" id="ARBA00022884"/>
    </source>
</evidence>
<dbReference type="FunFam" id="2.40.10.230:FF:000002">
    <property type="entry name" value="H/ACA ribonucleoprotein complex non-core subunit NAF1"/>
    <property type="match status" value="1"/>
</dbReference>
<dbReference type="STRING" id="1035309.A0A2C5XDW5"/>
<feature type="compositionally biased region" description="Low complexity" evidence="10">
    <location>
        <begin position="112"/>
        <end position="131"/>
    </location>
</feature>
<comment type="similarity">
    <text evidence="2">Belongs to the NAF1 family.</text>
</comment>
<comment type="subcellular location">
    <subcellularLocation>
        <location evidence="1">Nucleus</location>
    </subcellularLocation>
</comment>
<dbReference type="Pfam" id="PF04410">
    <property type="entry name" value="Gar1"/>
    <property type="match status" value="1"/>
</dbReference>
<feature type="compositionally biased region" description="Pro residues" evidence="10">
    <location>
        <begin position="587"/>
        <end position="600"/>
    </location>
</feature>
<evidence type="ECO:0000256" key="6">
    <source>
        <dbReference type="ARBA" id="ARBA00022553"/>
    </source>
</evidence>
<keyword evidence="6" id="KW-0597">Phosphoprotein</keyword>
<dbReference type="InterPro" id="IPR040309">
    <property type="entry name" value="Naf1"/>
</dbReference>
<dbReference type="EMBL" id="APWK03000014">
    <property type="protein sequence ID" value="PHH55157.1"/>
    <property type="molecule type" value="Genomic_DNA"/>
</dbReference>
<evidence type="ECO:0000313" key="11">
    <source>
        <dbReference type="EMBL" id="PHH55157.1"/>
    </source>
</evidence>
<keyword evidence="7" id="KW-0694">RNA-binding</keyword>
<feature type="compositionally biased region" description="Basic and acidic residues" evidence="10">
    <location>
        <begin position="197"/>
        <end position="207"/>
    </location>
</feature>
<feature type="region of interest" description="Disordered" evidence="10">
    <location>
        <begin position="639"/>
        <end position="665"/>
    </location>
</feature>
<dbReference type="Proteomes" id="UP000222788">
    <property type="component" value="Unassembled WGS sequence"/>
</dbReference>
<evidence type="ECO:0000256" key="9">
    <source>
        <dbReference type="ARBA" id="ARBA00076743"/>
    </source>
</evidence>
<sequence>MSGIPGLGASANLPAPTPHENDGGDTQMADDPAPPANTTGHVDAPVEIPITSALEAMLNDYEPLPAATTQAPQNTTTSLAVPVSATPLNSGSGTGDAMDISQEPALTASGISHTTVVASASTEASTEASTAREAQVEDKSEGEGKNEAEDENNKDEHPEWEIDSNPYQSSSDSSSDSDSDSDDDSEDEKYELLGIEETARILMKAEGDSDDEGENSGKSGKQMRTKNEVDEQYAPRPDVVITPDMKIEPLGLVEHVLDNTLVLRGFTPAEYQVLDSGSVLCLADRRVIGSISEPLGKVQQPMYLVGFQRAEEIQEFNLTPGTKLYYSVAHANYVFTSALKNLKGSDASNIHDEEVGVDEIEFSDDEKEAEYKRMKKQKRREKNIAKSGGESSASGLRNEVKHDSKPKQNSGLNYDGDGAYRRLTRPPGFGTGSSQSYQPSHTDDFKPRDAGNIPGGHRGRGSSHRGGGSGARGGRGNHQGSWEPSHPQPPVHHQGHYVQPPLQPQPPQYSTPSSAYQPAPYTAPNTSAAFYAPQAPSPSSLGNTGMNLFSQFPAPPPPPPPNTNPAAFMSTQQLTAAVAALTAAGMPHPPPMPLMMPPMPNQQQQQQAHQQTQQQQQQQQAAALAALNPVLLQLVMQQAAAQNSGHQNQGSGGPGGPGGPGGGYQ</sequence>
<proteinExistence type="inferred from homology"/>
<feature type="compositionally biased region" description="Gly residues" evidence="10">
    <location>
        <begin position="650"/>
        <end position="665"/>
    </location>
</feature>
<evidence type="ECO:0000256" key="4">
    <source>
        <dbReference type="ARBA" id="ARBA00022517"/>
    </source>
</evidence>
<keyword evidence="5" id="KW-0698">rRNA processing</keyword>
<dbReference type="PANTHER" id="PTHR31633">
    <property type="entry name" value="H/ACA RIBONUCLEOPROTEIN COMPLEX NON-CORE SUBUNIT NAF1"/>
    <property type="match status" value="1"/>
</dbReference>
<protein>
    <recommendedName>
        <fullName evidence="3">H/ACA ribonucleoprotein complex non-core subunit NAF1</fullName>
    </recommendedName>
    <alternativeName>
        <fullName evidence="9">Nuclear assembly factor 1</fullName>
    </alternativeName>
</protein>
<evidence type="ECO:0000256" key="5">
    <source>
        <dbReference type="ARBA" id="ARBA00022552"/>
    </source>
</evidence>
<keyword evidence="8" id="KW-0539">Nucleus</keyword>
<dbReference type="SUPFAM" id="SSF50447">
    <property type="entry name" value="Translation proteins"/>
    <property type="match status" value="1"/>
</dbReference>
<evidence type="ECO:0000256" key="8">
    <source>
        <dbReference type="ARBA" id="ARBA00023242"/>
    </source>
</evidence>
<reference evidence="11 12" key="2">
    <citation type="journal article" date="2013" name="IMA Fungus">
        <title>IMA Genome-F 1: Ceratocystis fimbriata: Draft nuclear genome sequence for the plant pathogen, Ceratocystis fimbriata.</title>
        <authorList>
            <person name="Wilken P.M."/>
            <person name="Steenkamp E.T."/>
            <person name="Wingfield M.J."/>
            <person name="de Beer Z.W."/>
            <person name="Wingfield B.D."/>
        </authorList>
    </citation>
    <scope>NUCLEOTIDE SEQUENCE [LARGE SCALE GENOMIC DNA]</scope>
    <source>
        <strain evidence="11 12">CBS 114723</strain>
    </source>
</reference>
<evidence type="ECO:0000256" key="1">
    <source>
        <dbReference type="ARBA" id="ARBA00004123"/>
    </source>
</evidence>
<dbReference type="InterPro" id="IPR009000">
    <property type="entry name" value="Transl_B-barrel_sf"/>
</dbReference>